<evidence type="ECO:0000313" key="2">
    <source>
        <dbReference type="Proteomes" id="UP000181897"/>
    </source>
</evidence>
<keyword evidence="2" id="KW-1185">Reference proteome</keyword>
<dbReference type="RefSeq" id="WP_071972896.1">
    <property type="nucleotide sequence ID" value="NZ_CP018076.1"/>
</dbReference>
<reference evidence="1 2" key="1">
    <citation type="submission" date="2016-11" db="EMBL/GenBank/DDBJ databases">
        <title>Complete genome sequence of Sulfitobacter sp. AM1-D1, a toxic bacteria associated with marine dinoflagellate Alexandrium minutum in East China Sea.</title>
        <authorList>
            <person name="Yang Q."/>
            <person name="Zhang X."/>
            <person name="Tian X."/>
        </authorList>
    </citation>
    <scope>NUCLEOTIDE SEQUENCE [LARGE SCALE GENOMIC DNA]</scope>
    <source>
        <strain evidence="1 2">AM1-D1</strain>
    </source>
</reference>
<dbReference type="Proteomes" id="UP000181897">
    <property type="component" value="Chromosome"/>
</dbReference>
<dbReference type="EMBL" id="CP018076">
    <property type="protein sequence ID" value="APE44552.1"/>
    <property type="molecule type" value="Genomic_DNA"/>
</dbReference>
<protein>
    <recommendedName>
        <fullName evidence="3">pEK499-p136 HEPN domain-containing protein</fullName>
    </recommendedName>
</protein>
<gene>
    <name evidence="1" type="ORF">BOO69_14880</name>
</gene>
<organism evidence="1 2">
    <name type="scientific">Sulfitobacter alexandrii</name>
    <dbReference type="NCBI Taxonomy" id="1917485"/>
    <lineage>
        <taxon>Bacteria</taxon>
        <taxon>Pseudomonadati</taxon>
        <taxon>Pseudomonadota</taxon>
        <taxon>Alphaproteobacteria</taxon>
        <taxon>Rhodobacterales</taxon>
        <taxon>Roseobacteraceae</taxon>
        <taxon>Sulfitobacter</taxon>
    </lineage>
</organism>
<name>A0A1J0WK52_9RHOB</name>
<dbReference type="KEGG" id="suam:BOO69_14880"/>
<dbReference type="STRING" id="1917485.BOO69_14880"/>
<accession>A0A1J0WK52</accession>
<proteinExistence type="predicted"/>
<evidence type="ECO:0000313" key="1">
    <source>
        <dbReference type="EMBL" id="APE44552.1"/>
    </source>
</evidence>
<dbReference type="OrthoDB" id="7841749at2"/>
<sequence>MELIDQLWPEAAKIRDGERPDLGPLTSTFLLSMSMPILNIPVERIERQIDKTEGTGYADDRYLNAGAVRAFEDVIRRGQLRAAPFYRDGSWRFLAVREGPFPNIARGMPDSISDDLSGEAAVKAAENMPALQWISIIRNAMAHGGIAYLDEHGRSSYGRPIKMYAFVSGKYGKPKCQHAEADCRYGLGALERLNVLRISETDFRDFLREWVAWLVRTKIAKQAAA</sequence>
<evidence type="ECO:0008006" key="3">
    <source>
        <dbReference type="Google" id="ProtNLM"/>
    </source>
</evidence>
<dbReference type="AlphaFoldDB" id="A0A1J0WK52"/>